<evidence type="ECO:0000256" key="12">
    <source>
        <dbReference type="ARBA" id="ARBA00023204"/>
    </source>
</evidence>
<evidence type="ECO:0000256" key="11">
    <source>
        <dbReference type="ARBA" id="ARBA00023172"/>
    </source>
</evidence>
<keyword evidence="10 14" id="KW-0460">Magnesium</keyword>
<dbReference type="PANTHER" id="PTHR45674:SF4">
    <property type="entry name" value="DNA LIGASE 1"/>
    <property type="match status" value="1"/>
</dbReference>
<dbReference type="InterPro" id="IPR000977">
    <property type="entry name" value="DNA_ligase_ATP-dep"/>
</dbReference>
<dbReference type="GO" id="GO:0006273">
    <property type="term" value="P:lagging strand elongation"/>
    <property type="evidence" value="ECO:0007669"/>
    <property type="project" value="TreeGrafter"/>
</dbReference>
<dbReference type="GO" id="GO:0005524">
    <property type="term" value="F:ATP binding"/>
    <property type="evidence" value="ECO:0007669"/>
    <property type="project" value="UniProtKB-UniRule"/>
</dbReference>
<dbReference type="Proteomes" id="UP000732298">
    <property type="component" value="Unassembled WGS sequence"/>
</dbReference>
<dbReference type="GO" id="GO:0006281">
    <property type="term" value="P:DNA repair"/>
    <property type="evidence" value="ECO:0007669"/>
    <property type="project" value="UniProtKB-UniRule"/>
</dbReference>
<comment type="function">
    <text evidence="14">DNA ligase that seals nicks in double-stranded DNA during DNA replication, DNA recombination and DNA repair.</text>
</comment>
<keyword evidence="13 14" id="KW-0131">Cell cycle</keyword>
<evidence type="ECO:0000256" key="6">
    <source>
        <dbReference type="ARBA" id="ARBA00022723"/>
    </source>
</evidence>
<comment type="cofactor">
    <cofactor evidence="14">
        <name>Mg(2+)</name>
        <dbReference type="ChEBI" id="CHEBI:18420"/>
    </cofactor>
</comment>
<evidence type="ECO:0000256" key="1">
    <source>
        <dbReference type="ARBA" id="ARBA00007572"/>
    </source>
</evidence>
<dbReference type="GO" id="GO:0003677">
    <property type="term" value="F:DNA binding"/>
    <property type="evidence" value="ECO:0007669"/>
    <property type="project" value="InterPro"/>
</dbReference>
<sequence>MLFSELAAYFDSIENISSRLEMSTILAEMLSKAEEKEIGMVIYLSQGALGPRHKALEVGIGEGLLEQGIAKATGYTKDEVAKLYKQMGDLGLVAEKLVEGRKQGSLFSEKLTIAKVFGNFVKIAQAGGKGSQDSKLGMFAELLNSASKVEARYIARVPLGNLRLGVGDPTLMDALALNYLDEFTENKKTRKAIEKGLKEKNEEKRKEEFRLRARQGLREVIEAKYNIFSDLGAIAEKLKAKGLRGLDEIDMMPGAPIRPTLAERLPSAEEIVKKLGKCAVETKYDGFRLAMHKNGNEVTIFSRQSENMTEMFPDLVEAVRKQIKARKAIFEGEALAYSEETQQYFPFQVTIQRKRKYDIAKKAEEFPLRLFAFDIMYLDGKNLMARPFRERRQILGKIIGKGEAIALTKSIETDSPEKINQFFLESIESGLEGIIAKDLNSPYIAGARKFAWIKLKRSYKGELSDSVDVTIIGYFKGRGKRTQFGLGGLLTAVYDRESDTFKSVAKIGTGMSEEMLSELESKLSKTSVKQRPSRVDSEIEPHIWVEPLYVIEVRADEITRSPMHTAGRDKGGTGYALRFPRMIKFREKRPEESTTVEEIIAMYRKQPSVQVEGTVAES</sequence>
<evidence type="ECO:0000256" key="13">
    <source>
        <dbReference type="ARBA" id="ARBA00023306"/>
    </source>
</evidence>
<feature type="binding site" evidence="14">
    <location>
        <position position="448"/>
    </location>
    <ligand>
        <name>ATP</name>
        <dbReference type="ChEBI" id="CHEBI:30616"/>
    </ligand>
</feature>
<evidence type="ECO:0000256" key="3">
    <source>
        <dbReference type="ARBA" id="ARBA00022598"/>
    </source>
</evidence>
<feature type="binding site" evidence="14">
    <location>
        <position position="281"/>
    </location>
    <ligand>
        <name>ATP</name>
        <dbReference type="ChEBI" id="CHEBI:30616"/>
    </ligand>
</feature>
<dbReference type="Pfam" id="PF01068">
    <property type="entry name" value="DNA_ligase_A_M"/>
    <property type="match status" value="1"/>
</dbReference>
<evidence type="ECO:0000313" key="18">
    <source>
        <dbReference type="Proteomes" id="UP000732298"/>
    </source>
</evidence>
<dbReference type="SUPFAM" id="SSF117018">
    <property type="entry name" value="ATP-dependent DNA ligase DNA-binding domain"/>
    <property type="match status" value="1"/>
</dbReference>
<feature type="binding site" evidence="14">
    <location>
        <position position="454"/>
    </location>
    <ligand>
        <name>ATP</name>
        <dbReference type="ChEBI" id="CHEBI:30616"/>
    </ligand>
</feature>
<evidence type="ECO:0000256" key="15">
    <source>
        <dbReference type="RuleBase" id="RU004196"/>
    </source>
</evidence>
<evidence type="ECO:0000256" key="5">
    <source>
        <dbReference type="ARBA" id="ARBA00022705"/>
    </source>
</evidence>
<feature type="active site" description="N6-AMP-lysine intermediate" evidence="14">
    <location>
        <position position="283"/>
    </location>
</feature>
<proteinExistence type="inferred from homology"/>
<dbReference type="GO" id="GO:0003910">
    <property type="term" value="F:DNA ligase (ATP) activity"/>
    <property type="evidence" value="ECO:0007669"/>
    <property type="project" value="UniProtKB-UniRule"/>
</dbReference>
<organism evidence="17 18">
    <name type="scientific">Candidatus Iainarchaeum sp</name>
    <dbReference type="NCBI Taxonomy" id="3101447"/>
    <lineage>
        <taxon>Archaea</taxon>
        <taxon>Candidatus Iainarchaeota</taxon>
        <taxon>Candidatus Iainarchaeia</taxon>
        <taxon>Candidatus Iainarchaeales</taxon>
        <taxon>Candidatus Iainarchaeaceae</taxon>
        <taxon>Candidatus Iainarchaeum</taxon>
    </lineage>
</organism>
<dbReference type="AlphaFoldDB" id="A0A8T3YKQ5"/>
<dbReference type="GO" id="GO:0046872">
    <property type="term" value="F:metal ion binding"/>
    <property type="evidence" value="ECO:0007669"/>
    <property type="project" value="UniProtKB-KW"/>
</dbReference>
<evidence type="ECO:0000256" key="4">
    <source>
        <dbReference type="ARBA" id="ARBA00022618"/>
    </source>
</evidence>
<keyword evidence="6 14" id="KW-0479">Metal-binding</keyword>
<dbReference type="InterPro" id="IPR012310">
    <property type="entry name" value="DNA_ligase_ATP-dep_cent"/>
</dbReference>
<dbReference type="EMBL" id="JACQPB010000042">
    <property type="protein sequence ID" value="MBI4210813.1"/>
    <property type="molecule type" value="Genomic_DNA"/>
</dbReference>
<dbReference type="Gene3D" id="3.30.470.30">
    <property type="entry name" value="DNA ligase/mRNA capping enzyme"/>
    <property type="match status" value="1"/>
</dbReference>
<dbReference type="GO" id="GO:0071897">
    <property type="term" value="P:DNA biosynthetic process"/>
    <property type="evidence" value="ECO:0007669"/>
    <property type="project" value="InterPro"/>
</dbReference>
<keyword evidence="3 14" id="KW-0436">Ligase</keyword>
<dbReference type="InterPro" id="IPR012308">
    <property type="entry name" value="DNA_ligase_ATP-dep_N"/>
</dbReference>
<gene>
    <name evidence="14" type="primary">lig</name>
    <name evidence="17" type="ORF">HY544_04880</name>
</gene>
<dbReference type="PROSITE" id="PS00333">
    <property type="entry name" value="DNA_LIGASE_A2"/>
    <property type="match status" value="1"/>
</dbReference>
<feature type="binding site" evidence="14">
    <location>
        <position position="288"/>
    </location>
    <ligand>
        <name>ATP</name>
        <dbReference type="ChEBI" id="CHEBI:30616"/>
    </ligand>
</feature>
<evidence type="ECO:0000256" key="14">
    <source>
        <dbReference type="HAMAP-Rule" id="MF_00407"/>
    </source>
</evidence>
<dbReference type="InterPro" id="IPR050191">
    <property type="entry name" value="ATP-dep_DNA_ligase"/>
</dbReference>
<dbReference type="CDD" id="cd07901">
    <property type="entry name" value="Adenylation_DNA_ligase_Arch_LigB"/>
    <property type="match status" value="1"/>
</dbReference>
<dbReference type="HAMAP" id="MF_00407">
    <property type="entry name" value="DNA_ligase"/>
    <property type="match status" value="1"/>
</dbReference>
<dbReference type="Pfam" id="PF04679">
    <property type="entry name" value="DNA_ligase_A_C"/>
    <property type="match status" value="1"/>
</dbReference>
<keyword evidence="11 14" id="KW-0233">DNA recombination</keyword>
<evidence type="ECO:0000256" key="10">
    <source>
        <dbReference type="ARBA" id="ARBA00022842"/>
    </source>
</evidence>
<evidence type="ECO:0000256" key="7">
    <source>
        <dbReference type="ARBA" id="ARBA00022741"/>
    </source>
</evidence>
<keyword evidence="9 14" id="KW-0067">ATP-binding</keyword>
<evidence type="ECO:0000259" key="16">
    <source>
        <dbReference type="PROSITE" id="PS50160"/>
    </source>
</evidence>
<dbReference type="Gene3D" id="1.10.3260.10">
    <property type="entry name" value="DNA ligase, ATP-dependent, N-terminal domain"/>
    <property type="match status" value="1"/>
</dbReference>
<dbReference type="PROSITE" id="PS50160">
    <property type="entry name" value="DNA_LIGASE_A3"/>
    <property type="match status" value="1"/>
</dbReference>
<feature type="binding site" evidence="14">
    <location>
        <position position="303"/>
    </location>
    <ligand>
        <name>ATP</name>
        <dbReference type="ChEBI" id="CHEBI:30616"/>
    </ligand>
</feature>
<evidence type="ECO:0000313" key="17">
    <source>
        <dbReference type="EMBL" id="MBI4210813.1"/>
    </source>
</evidence>
<dbReference type="SUPFAM" id="SSF50249">
    <property type="entry name" value="Nucleic acid-binding proteins"/>
    <property type="match status" value="1"/>
</dbReference>
<dbReference type="Gene3D" id="2.40.50.140">
    <property type="entry name" value="Nucleic acid-binding proteins"/>
    <property type="match status" value="1"/>
</dbReference>
<keyword evidence="12 14" id="KW-0234">DNA repair</keyword>
<comment type="caution">
    <text evidence="17">The sequence shown here is derived from an EMBL/GenBank/DDBJ whole genome shotgun (WGS) entry which is preliminary data.</text>
</comment>
<evidence type="ECO:0000256" key="9">
    <source>
        <dbReference type="ARBA" id="ARBA00022840"/>
    </source>
</evidence>
<accession>A0A8T3YKQ5</accession>
<dbReference type="InterPro" id="IPR022865">
    <property type="entry name" value="DNA_ligae_ATP-dep_bac/arc"/>
</dbReference>
<dbReference type="Pfam" id="PF04675">
    <property type="entry name" value="DNA_ligase_A_N"/>
    <property type="match status" value="1"/>
</dbReference>
<feature type="binding site" evidence="14">
    <location>
        <position position="373"/>
    </location>
    <ligand>
        <name>ATP</name>
        <dbReference type="ChEBI" id="CHEBI:30616"/>
    </ligand>
</feature>
<feature type="binding site" evidence="14">
    <location>
        <position position="333"/>
    </location>
    <ligand>
        <name>ATP</name>
        <dbReference type="ChEBI" id="CHEBI:30616"/>
    </ligand>
</feature>
<comment type="similarity">
    <text evidence="1 14 15">Belongs to the ATP-dependent DNA ligase family.</text>
</comment>
<dbReference type="PANTHER" id="PTHR45674">
    <property type="entry name" value="DNA LIGASE 1/3 FAMILY MEMBER"/>
    <property type="match status" value="1"/>
</dbReference>
<dbReference type="CDD" id="cd07969">
    <property type="entry name" value="OBF_DNA_ligase_I"/>
    <property type="match status" value="1"/>
</dbReference>
<dbReference type="GO" id="GO:0006310">
    <property type="term" value="P:DNA recombination"/>
    <property type="evidence" value="ECO:0007669"/>
    <property type="project" value="UniProtKB-UniRule"/>
</dbReference>
<feature type="domain" description="ATP-dependent DNA ligase family profile" evidence="16">
    <location>
        <begin position="361"/>
        <end position="481"/>
    </location>
</feature>
<evidence type="ECO:0000256" key="2">
    <source>
        <dbReference type="ARBA" id="ARBA00013308"/>
    </source>
</evidence>
<keyword evidence="7 14" id="KW-0547">Nucleotide-binding</keyword>
<keyword evidence="4 14" id="KW-0132">Cell division</keyword>
<dbReference type="InterPro" id="IPR016059">
    <property type="entry name" value="DNA_ligase_ATP-dep_CS"/>
</dbReference>
<dbReference type="InterPro" id="IPR036599">
    <property type="entry name" value="DNA_ligase_N_sf"/>
</dbReference>
<dbReference type="NCBIfam" id="TIGR00574">
    <property type="entry name" value="dnl1"/>
    <property type="match status" value="1"/>
</dbReference>
<evidence type="ECO:0000256" key="8">
    <source>
        <dbReference type="ARBA" id="ARBA00022763"/>
    </source>
</evidence>
<comment type="catalytic activity">
    <reaction evidence="14">
        <text>ATP + (deoxyribonucleotide)n-3'-hydroxyl + 5'-phospho-(deoxyribonucleotide)m = (deoxyribonucleotide)n+m + AMP + diphosphate.</text>
        <dbReference type="EC" id="6.5.1.1"/>
    </reaction>
</comment>
<dbReference type="EC" id="6.5.1.1" evidence="14"/>
<name>A0A8T3YKQ5_9ARCH</name>
<dbReference type="SUPFAM" id="SSF56091">
    <property type="entry name" value="DNA ligase/mRNA capping enzyme, catalytic domain"/>
    <property type="match status" value="1"/>
</dbReference>
<dbReference type="InterPro" id="IPR012309">
    <property type="entry name" value="DNA_ligase_ATP-dep_C"/>
</dbReference>
<keyword evidence="5 14" id="KW-0235">DNA replication</keyword>
<reference evidence="17" key="1">
    <citation type="submission" date="2020-07" db="EMBL/GenBank/DDBJ databases">
        <title>Huge and variable diversity of episymbiotic CPR bacteria and DPANN archaea in groundwater ecosystems.</title>
        <authorList>
            <person name="He C.Y."/>
            <person name="Keren R."/>
            <person name="Whittaker M."/>
            <person name="Farag I.F."/>
            <person name="Doudna J."/>
            <person name="Cate J.H.D."/>
            <person name="Banfield J.F."/>
        </authorList>
    </citation>
    <scope>NUCLEOTIDE SEQUENCE</scope>
    <source>
        <strain evidence="17">NC_groundwater_1296_Ag_S-0.2um_52_80</strain>
    </source>
</reference>
<keyword evidence="8 14" id="KW-0227">DNA damage</keyword>
<protein>
    <recommendedName>
        <fullName evidence="2 14">DNA ligase</fullName>
        <ecNumber evidence="14">6.5.1.1</ecNumber>
    </recommendedName>
    <alternativeName>
        <fullName evidence="14">Polydeoxyribonucleotide synthase [ATP]</fullName>
    </alternativeName>
</protein>
<dbReference type="InterPro" id="IPR012340">
    <property type="entry name" value="NA-bd_OB-fold"/>
</dbReference>
<dbReference type="GO" id="GO:0051301">
    <property type="term" value="P:cell division"/>
    <property type="evidence" value="ECO:0007669"/>
    <property type="project" value="UniProtKB-KW"/>
</dbReference>